<sequence length="140" mass="15630">MKFEEWKVVEPIMLNELIEHLQNMREKLLNDAALMPTDSSYSLISLPDDIPPSKPKKTGFRRFSSKARPSNGDLQANQEVMLINESGQQLAALAPSKSASLRQLRQRNPVSKTLGGDSVSLCPISLKKSDNFSFIFSYSS</sequence>
<dbReference type="Proteomes" id="UP000270094">
    <property type="component" value="Unassembled WGS sequence"/>
</dbReference>
<feature type="region of interest" description="Disordered" evidence="1">
    <location>
        <begin position="45"/>
        <end position="74"/>
    </location>
</feature>
<organism evidence="2 3">
    <name type="scientific">Strongylus vulgaris</name>
    <name type="common">Blood worm</name>
    <dbReference type="NCBI Taxonomy" id="40348"/>
    <lineage>
        <taxon>Eukaryota</taxon>
        <taxon>Metazoa</taxon>
        <taxon>Ecdysozoa</taxon>
        <taxon>Nematoda</taxon>
        <taxon>Chromadorea</taxon>
        <taxon>Rhabditida</taxon>
        <taxon>Rhabditina</taxon>
        <taxon>Rhabditomorpha</taxon>
        <taxon>Strongyloidea</taxon>
        <taxon>Strongylidae</taxon>
        <taxon>Strongylus</taxon>
    </lineage>
</organism>
<evidence type="ECO:0000313" key="2">
    <source>
        <dbReference type="EMBL" id="VDM72726.1"/>
    </source>
</evidence>
<feature type="compositionally biased region" description="Basic residues" evidence="1">
    <location>
        <begin position="54"/>
        <end position="65"/>
    </location>
</feature>
<reference evidence="2 3" key="1">
    <citation type="submission" date="2018-11" db="EMBL/GenBank/DDBJ databases">
        <authorList>
            <consortium name="Pathogen Informatics"/>
        </authorList>
    </citation>
    <scope>NUCLEOTIDE SEQUENCE [LARGE SCALE GENOMIC DNA]</scope>
</reference>
<name>A0A3P7IRM2_STRVU</name>
<evidence type="ECO:0000256" key="1">
    <source>
        <dbReference type="SAM" id="MobiDB-lite"/>
    </source>
</evidence>
<keyword evidence="3" id="KW-1185">Reference proteome</keyword>
<accession>A0A3P7IRM2</accession>
<protein>
    <submittedName>
        <fullName evidence="2">Uncharacterized protein</fullName>
    </submittedName>
</protein>
<proteinExistence type="predicted"/>
<dbReference type="EMBL" id="UYYB01026922">
    <property type="protein sequence ID" value="VDM72726.1"/>
    <property type="molecule type" value="Genomic_DNA"/>
</dbReference>
<dbReference type="OrthoDB" id="5863082at2759"/>
<evidence type="ECO:0000313" key="3">
    <source>
        <dbReference type="Proteomes" id="UP000270094"/>
    </source>
</evidence>
<dbReference type="AlphaFoldDB" id="A0A3P7IRM2"/>
<gene>
    <name evidence="2" type="ORF">SVUK_LOCUS7724</name>
</gene>